<keyword evidence="1" id="KW-0812">Transmembrane</keyword>
<accession>A0A2H0KP96</accession>
<evidence type="ECO:0000313" key="2">
    <source>
        <dbReference type="EMBL" id="PIQ73959.1"/>
    </source>
</evidence>
<organism evidence="2 3">
    <name type="scientific">Candidatus Portnoybacteria bacterium CG11_big_fil_rev_8_21_14_0_20_44_10</name>
    <dbReference type="NCBI Taxonomy" id="1974818"/>
    <lineage>
        <taxon>Bacteria</taxon>
        <taxon>Candidatus Portnoyibacteriota</taxon>
    </lineage>
</organism>
<protein>
    <submittedName>
        <fullName evidence="2">Uncharacterized protein</fullName>
    </submittedName>
</protein>
<gene>
    <name evidence="2" type="ORF">COV85_04740</name>
</gene>
<dbReference type="EMBL" id="PCVN01000127">
    <property type="protein sequence ID" value="PIQ73959.1"/>
    <property type="molecule type" value="Genomic_DNA"/>
</dbReference>
<evidence type="ECO:0000256" key="1">
    <source>
        <dbReference type="SAM" id="Phobius"/>
    </source>
</evidence>
<dbReference type="Proteomes" id="UP000231550">
    <property type="component" value="Unassembled WGS sequence"/>
</dbReference>
<keyword evidence="1" id="KW-1133">Transmembrane helix</keyword>
<dbReference type="AlphaFoldDB" id="A0A2H0KP96"/>
<reference evidence="2 3" key="1">
    <citation type="submission" date="2017-09" db="EMBL/GenBank/DDBJ databases">
        <title>Depth-based differentiation of microbial function through sediment-hosted aquifers and enrichment of novel symbionts in the deep terrestrial subsurface.</title>
        <authorList>
            <person name="Probst A.J."/>
            <person name="Ladd B."/>
            <person name="Jarett J.K."/>
            <person name="Geller-Mcgrath D.E."/>
            <person name="Sieber C.M."/>
            <person name="Emerson J.B."/>
            <person name="Anantharaman K."/>
            <person name="Thomas B.C."/>
            <person name="Malmstrom R."/>
            <person name="Stieglmeier M."/>
            <person name="Klingl A."/>
            <person name="Woyke T."/>
            <person name="Ryan C.M."/>
            <person name="Banfield J.F."/>
        </authorList>
    </citation>
    <scope>NUCLEOTIDE SEQUENCE [LARGE SCALE GENOMIC DNA]</scope>
    <source>
        <strain evidence="2">CG11_big_fil_rev_8_21_14_0_20_44_10</strain>
    </source>
</reference>
<proteinExistence type="predicted"/>
<comment type="caution">
    <text evidence="2">The sequence shown here is derived from an EMBL/GenBank/DDBJ whole genome shotgun (WGS) entry which is preliminary data.</text>
</comment>
<name>A0A2H0KP96_9BACT</name>
<evidence type="ECO:0000313" key="3">
    <source>
        <dbReference type="Proteomes" id="UP000231550"/>
    </source>
</evidence>
<keyword evidence="1" id="KW-0472">Membrane</keyword>
<sequence>MLPRTKQIIIILVYVLIFLAIVFGVYFLFLKPAPTCSDGKLNQGEEQKDCGGPCPSCEIKTLKSIKILWVKALRTSEQNYDLVARIENPNQNYGLRSFGYKFSLYDLNNQLVAEKAGSSFILPRGERYLLELKVPLDGSLAKVVLDIDENVRWERIKNYLPPEISVFDKKYEVLKNGTVFSQASANIKNSSRFDYKNVGVAVIVFGSDGEPMAVNSTSLDLLGSGQERYVSVPWFFEVLGTAANLDIESEVNMYMQPN</sequence>
<feature type="transmembrane region" description="Helical" evidence="1">
    <location>
        <begin position="7"/>
        <end position="29"/>
    </location>
</feature>